<dbReference type="RefSeq" id="WP_168449938.1">
    <property type="nucleotide sequence ID" value="NZ_JAAWWK010000002.1"/>
</dbReference>
<dbReference type="Proteomes" id="UP000765845">
    <property type="component" value="Unassembled WGS sequence"/>
</dbReference>
<name>A0ABX1GGD9_9GAMM</name>
<keyword evidence="2" id="KW-1185">Reference proteome</keyword>
<proteinExistence type="predicted"/>
<dbReference type="EMBL" id="JAAWWK010000002">
    <property type="protein sequence ID" value="NKI17442.1"/>
    <property type="molecule type" value="Genomic_DNA"/>
</dbReference>
<organism evidence="1 2">
    <name type="scientific">Spongiibacter thalassae</name>
    <dbReference type="NCBI Taxonomy" id="2721624"/>
    <lineage>
        <taxon>Bacteria</taxon>
        <taxon>Pseudomonadati</taxon>
        <taxon>Pseudomonadota</taxon>
        <taxon>Gammaproteobacteria</taxon>
        <taxon>Cellvibrionales</taxon>
        <taxon>Spongiibacteraceae</taxon>
        <taxon>Spongiibacter</taxon>
    </lineage>
</organism>
<sequence>MPVTIYKSTDANAPAKPSTGADTPKYIMDIFKACLVDGYSGKAAAGWTLDYNDTTAGKERMALSNGNGVIEFVQHRNNHIVMLLWDSITTPGVGAFYDDAFNDVMSDGVNGIKHLSKPTPGAESEDVPAIYTWNLFTGSQYDWTLYANDKAAWLRFHYPEGHASAEAGDSLGYSASYHPLLFLGAIQSPDLARDSFGNFFLAYGGYIKPNLTSGNTSATQHIAHMLGLRTPMGTVPDYAVNTPVFDIEYAQRGTYDHNPLSPVREVSRFTVTYMGADVPKPSHWSNTSQAEYHFAYLPGALTLGRDNGSNGGFWGNWSLENGFTWNQQTSVIGGLSVFPAGVLNSTSAGTGLTDDAGWWP</sequence>
<accession>A0ABX1GGD9</accession>
<reference evidence="1 2" key="1">
    <citation type="submission" date="2020-04" db="EMBL/GenBank/DDBJ databases">
        <authorList>
            <person name="Yoon J."/>
        </authorList>
    </citation>
    <scope>NUCLEOTIDE SEQUENCE [LARGE SCALE GENOMIC DNA]</scope>
    <source>
        <strain evidence="1 2">KMU-166</strain>
    </source>
</reference>
<evidence type="ECO:0000313" key="2">
    <source>
        <dbReference type="Proteomes" id="UP000765845"/>
    </source>
</evidence>
<gene>
    <name evidence="1" type="ORF">HCU74_08430</name>
</gene>
<comment type="caution">
    <text evidence="1">The sequence shown here is derived from an EMBL/GenBank/DDBJ whole genome shotgun (WGS) entry which is preliminary data.</text>
</comment>
<protein>
    <submittedName>
        <fullName evidence="1">Uncharacterized protein</fullName>
    </submittedName>
</protein>
<evidence type="ECO:0000313" key="1">
    <source>
        <dbReference type="EMBL" id="NKI17442.1"/>
    </source>
</evidence>